<dbReference type="PIRSF" id="PIRSF003230">
    <property type="entry name" value="YbgC"/>
    <property type="match status" value="1"/>
</dbReference>
<proteinExistence type="inferred from homology"/>
<dbReference type="PROSITE" id="PS01328">
    <property type="entry name" value="4HBCOA_THIOESTERASE"/>
    <property type="match status" value="1"/>
</dbReference>
<dbReference type="Pfam" id="PF13279">
    <property type="entry name" value="4HBT_2"/>
    <property type="match status" value="1"/>
</dbReference>
<protein>
    <submittedName>
        <fullName evidence="3">Acyl-CoA thioester hydrolase</fullName>
    </submittedName>
</protein>
<dbReference type="EMBL" id="FMVF01000008">
    <property type="protein sequence ID" value="SCY63970.1"/>
    <property type="molecule type" value="Genomic_DNA"/>
</dbReference>
<reference evidence="3 4" key="1">
    <citation type="submission" date="2016-10" db="EMBL/GenBank/DDBJ databases">
        <authorList>
            <person name="de Groot N.N."/>
        </authorList>
    </citation>
    <scope>NUCLEOTIDE SEQUENCE [LARGE SCALE GENOMIC DNA]</scope>
    <source>
        <strain evidence="3 4">CGMCC 1.7031</strain>
    </source>
</reference>
<organism evidence="3 4">
    <name type="scientific">Flavobacterium caeni</name>
    <dbReference type="NCBI Taxonomy" id="490189"/>
    <lineage>
        <taxon>Bacteria</taxon>
        <taxon>Pseudomonadati</taxon>
        <taxon>Bacteroidota</taxon>
        <taxon>Flavobacteriia</taxon>
        <taxon>Flavobacteriales</taxon>
        <taxon>Flavobacteriaceae</taxon>
        <taxon>Flavobacterium</taxon>
    </lineage>
</organism>
<dbReference type="AlphaFoldDB" id="A0A1G5HKX6"/>
<dbReference type="InterPro" id="IPR008272">
    <property type="entry name" value="HB-CoA_thioesterase_AS"/>
</dbReference>
<dbReference type="InterPro" id="IPR050563">
    <property type="entry name" value="4-hydroxybenzoyl-CoA_TE"/>
</dbReference>
<comment type="similarity">
    <text evidence="1">Belongs to the 4-hydroxybenzoyl-CoA thioesterase family.</text>
</comment>
<dbReference type="STRING" id="490189.SAMN02927903_01873"/>
<name>A0A1G5HKX6_9FLAO</name>
<evidence type="ECO:0000256" key="1">
    <source>
        <dbReference type="ARBA" id="ARBA00005953"/>
    </source>
</evidence>
<dbReference type="SUPFAM" id="SSF54637">
    <property type="entry name" value="Thioesterase/thiol ester dehydrase-isomerase"/>
    <property type="match status" value="1"/>
</dbReference>
<dbReference type="NCBIfam" id="TIGR00051">
    <property type="entry name" value="YbgC/FadM family acyl-CoA thioesterase"/>
    <property type="match status" value="1"/>
</dbReference>
<evidence type="ECO:0000256" key="2">
    <source>
        <dbReference type="ARBA" id="ARBA00022801"/>
    </source>
</evidence>
<dbReference type="PANTHER" id="PTHR31793:SF27">
    <property type="entry name" value="NOVEL THIOESTERASE SUPERFAMILY DOMAIN AND SAPOSIN A-TYPE DOMAIN CONTAINING PROTEIN (0610012H03RIK)"/>
    <property type="match status" value="1"/>
</dbReference>
<dbReference type="InterPro" id="IPR029069">
    <property type="entry name" value="HotDog_dom_sf"/>
</dbReference>
<dbReference type="RefSeq" id="WP_091142349.1">
    <property type="nucleotide sequence ID" value="NZ_FMVF01000008.1"/>
</dbReference>
<dbReference type="PANTHER" id="PTHR31793">
    <property type="entry name" value="4-HYDROXYBENZOYL-COA THIOESTERASE FAMILY MEMBER"/>
    <property type="match status" value="1"/>
</dbReference>
<keyword evidence="2 3" id="KW-0378">Hydrolase</keyword>
<dbReference type="CDD" id="cd00586">
    <property type="entry name" value="4HBT"/>
    <property type="match status" value="1"/>
</dbReference>
<dbReference type="OrthoDB" id="9800856at2"/>
<accession>A0A1G5HKX6</accession>
<dbReference type="GO" id="GO:0047617">
    <property type="term" value="F:fatty acyl-CoA hydrolase activity"/>
    <property type="evidence" value="ECO:0007669"/>
    <property type="project" value="TreeGrafter"/>
</dbReference>
<dbReference type="InterPro" id="IPR006684">
    <property type="entry name" value="YbgC/YbaW"/>
</dbReference>
<evidence type="ECO:0000313" key="4">
    <source>
        <dbReference type="Proteomes" id="UP000199354"/>
    </source>
</evidence>
<gene>
    <name evidence="3" type="ORF">SAMN02927903_01873</name>
</gene>
<evidence type="ECO:0000313" key="3">
    <source>
        <dbReference type="EMBL" id="SCY63970.1"/>
    </source>
</evidence>
<dbReference type="Gene3D" id="3.10.129.10">
    <property type="entry name" value="Hotdog Thioesterase"/>
    <property type="match status" value="1"/>
</dbReference>
<dbReference type="Proteomes" id="UP000199354">
    <property type="component" value="Unassembled WGS sequence"/>
</dbReference>
<sequence length="137" mass="16061">MKSHEIQLRVRYSETDQMGVVYHGNYLPYFEIGRVEWLRSHGVSYKWMEENGIGLPIASLTLNYKKPARYDELLTVRTTFKSQSSVKIDFDCEIYNEQGELLTTMYILLVFVNFKTGRPMAPPDYIHEILEKLESEA</sequence>
<keyword evidence="4" id="KW-1185">Reference proteome</keyword>